<evidence type="ECO:0000313" key="9">
    <source>
        <dbReference type="Proteomes" id="UP001500192"/>
    </source>
</evidence>
<evidence type="ECO:0000259" key="7">
    <source>
        <dbReference type="PROSITE" id="PS50893"/>
    </source>
</evidence>
<dbReference type="CDD" id="cd03230">
    <property type="entry name" value="ABC_DR_subfamily_A"/>
    <property type="match status" value="1"/>
</dbReference>
<dbReference type="Pfam" id="PF00005">
    <property type="entry name" value="ABC_tran"/>
    <property type="match status" value="1"/>
</dbReference>
<sequence length="286" mass="31214">MAGPQSVRMTPVVSARGLRKEYPGHVAVHDVDLEIEHGEVFALLGPNGAGKTTTVEILEGHRKRTAGHVSVLGEDPGSAGRHWRVRLGIVLQTATDAAHLTVAEVVRHFARYYPHPRDPEEVVEQVGLTAKAHTRVRALSGGQRRRLDVALGIIGRPELVFLDEPTTGFDPEARRRFWALIRALADEGTTVLLTTHYLDEAEALADRVAVLADGRIVAQDTPSALGGRSRGEATVRWRDENGFHEERTAFPTKLVTELSGGRELTDLTVTRPSLEDVYLDLIGGTA</sequence>
<keyword evidence="9" id="KW-1185">Reference proteome</keyword>
<evidence type="ECO:0000256" key="4">
    <source>
        <dbReference type="ARBA" id="ARBA00022741"/>
    </source>
</evidence>
<reference evidence="9" key="1">
    <citation type="journal article" date="2019" name="Int. J. Syst. Evol. Microbiol.">
        <title>The Global Catalogue of Microorganisms (GCM) 10K type strain sequencing project: providing services to taxonomists for standard genome sequencing and annotation.</title>
        <authorList>
            <consortium name="The Broad Institute Genomics Platform"/>
            <consortium name="The Broad Institute Genome Sequencing Center for Infectious Disease"/>
            <person name="Wu L."/>
            <person name="Ma J."/>
        </authorList>
    </citation>
    <scope>NUCLEOTIDE SEQUENCE [LARGE SCALE GENOMIC DNA]</scope>
    <source>
        <strain evidence="9">JCM 18054</strain>
    </source>
</reference>
<evidence type="ECO:0000256" key="5">
    <source>
        <dbReference type="ARBA" id="ARBA00022840"/>
    </source>
</evidence>
<dbReference type="SMART" id="SM00382">
    <property type="entry name" value="AAA"/>
    <property type="match status" value="1"/>
</dbReference>
<name>A0ABP9PUL6_9PSEU</name>
<dbReference type="PROSITE" id="PS00211">
    <property type="entry name" value="ABC_TRANSPORTER_1"/>
    <property type="match status" value="1"/>
</dbReference>
<dbReference type="Gene3D" id="3.40.50.300">
    <property type="entry name" value="P-loop containing nucleotide triphosphate hydrolases"/>
    <property type="match status" value="1"/>
</dbReference>
<comment type="caution">
    <text evidence="8">The sequence shown here is derived from an EMBL/GenBank/DDBJ whole genome shotgun (WGS) entry which is preliminary data.</text>
</comment>
<protein>
    <submittedName>
        <fullName evidence="8">ABC transporter ATP-binding protein</fullName>
    </submittedName>
</protein>
<accession>A0ABP9PUL6</accession>
<feature type="domain" description="ABC transporter" evidence="7">
    <location>
        <begin position="7"/>
        <end position="238"/>
    </location>
</feature>
<dbReference type="InterPro" id="IPR017871">
    <property type="entry name" value="ABC_transporter-like_CS"/>
</dbReference>
<dbReference type="GO" id="GO:0005524">
    <property type="term" value="F:ATP binding"/>
    <property type="evidence" value="ECO:0007669"/>
    <property type="project" value="UniProtKB-KW"/>
</dbReference>
<dbReference type="Proteomes" id="UP001500192">
    <property type="component" value="Unassembled WGS sequence"/>
</dbReference>
<comment type="subcellular location">
    <subcellularLocation>
        <location evidence="1">Cell membrane</location>
        <topology evidence="1">Peripheral membrane protein</topology>
    </subcellularLocation>
</comment>
<keyword evidence="3" id="KW-0813">Transport</keyword>
<dbReference type="InterPro" id="IPR003593">
    <property type="entry name" value="AAA+_ATPase"/>
</dbReference>
<dbReference type="InterPro" id="IPR027417">
    <property type="entry name" value="P-loop_NTPase"/>
</dbReference>
<keyword evidence="5 8" id="KW-0067">ATP-binding</keyword>
<keyword evidence="4" id="KW-0547">Nucleotide-binding</keyword>
<gene>
    <name evidence="8" type="ORF">GCM10023214_02880</name>
</gene>
<dbReference type="SUPFAM" id="SSF52540">
    <property type="entry name" value="P-loop containing nucleoside triphosphate hydrolases"/>
    <property type="match status" value="1"/>
</dbReference>
<evidence type="ECO:0000256" key="1">
    <source>
        <dbReference type="ARBA" id="ARBA00004202"/>
    </source>
</evidence>
<proteinExistence type="inferred from homology"/>
<keyword evidence="6" id="KW-0046">Antibiotic resistance</keyword>
<dbReference type="InterPro" id="IPR003439">
    <property type="entry name" value="ABC_transporter-like_ATP-bd"/>
</dbReference>
<dbReference type="PROSITE" id="PS50893">
    <property type="entry name" value="ABC_TRANSPORTER_2"/>
    <property type="match status" value="1"/>
</dbReference>
<dbReference type="EMBL" id="BAABIB010000006">
    <property type="protein sequence ID" value="GAA5151724.1"/>
    <property type="molecule type" value="Genomic_DNA"/>
</dbReference>
<dbReference type="InterPro" id="IPR050763">
    <property type="entry name" value="ABC_transporter_ATP-binding"/>
</dbReference>
<organism evidence="8 9">
    <name type="scientific">Amycolatopsis dongchuanensis</name>
    <dbReference type="NCBI Taxonomy" id="1070866"/>
    <lineage>
        <taxon>Bacteria</taxon>
        <taxon>Bacillati</taxon>
        <taxon>Actinomycetota</taxon>
        <taxon>Actinomycetes</taxon>
        <taxon>Pseudonocardiales</taxon>
        <taxon>Pseudonocardiaceae</taxon>
        <taxon>Amycolatopsis</taxon>
    </lineage>
</organism>
<evidence type="ECO:0000256" key="6">
    <source>
        <dbReference type="ARBA" id="ARBA00023251"/>
    </source>
</evidence>
<comment type="similarity">
    <text evidence="2">Belongs to the ABC transporter superfamily.</text>
</comment>
<dbReference type="PANTHER" id="PTHR42711:SF5">
    <property type="entry name" value="ABC TRANSPORTER ATP-BINDING PROTEIN NATA"/>
    <property type="match status" value="1"/>
</dbReference>
<evidence type="ECO:0000256" key="3">
    <source>
        <dbReference type="ARBA" id="ARBA00022448"/>
    </source>
</evidence>
<dbReference type="PANTHER" id="PTHR42711">
    <property type="entry name" value="ABC TRANSPORTER ATP-BINDING PROTEIN"/>
    <property type="match status" value="1"/>
</dbReference>
<evidence type="ECO:0000313" key="8">
    <source>
        <dbReference type="EMBL" id="GAA5151724.1"/>
    </source>
</evidence>
<evidence type="ECO:0000256" key="2">
    <source>
        <dbReference type="ARBA" id="ARBA00005417"/>
    </source>
</evidence>